<proteinExistence type="predicted"/>
<evidence type="ECO:0000313" key="1">
    <source>
        <dbReference type="EMBL" id="RIB26386.1"/>
    </source>
</evidence>
<keyword evidence="2" id="KW-1185">Reference proteome</keyword>
<protein>
    <submittedName>
        <fullName evidence="1">Uncharacterized protein</fullName>
    </submittedName>
</protein>
<dbReference type="AlphaFoldDB" id="A0A397W4S1"/>
<accession>A0A397W4S1</accession>
<sequence>MTSIQDVIIFGCLMINKATNQSTIDPASIKDLVIREKKKYELLHTQYLTTLPYEAKCYIIDSREPYKSYLYLRKMFLIETFNMVNRFYRELLQKLDQKAQKNLVKASVYQDLKIICELHLFDLIA</sequence>
<evidence type="ECO:0000313" key="2">
    <source>
        <dbReference type="Proteomes" id="UP000266673"/>
    </source>
</evidence>
<dbReference type="Proteomes" id="UP000266673">
    <property type="component" value="Unassembled WGS sequence"/>
</dbReference>
<name>A0A397W4S1_9GLOM</name>
<comment type="caution">
    <text evidence="1">The sequence shown here is derived from an EMBL/GenBank/DDBJ whole genome shotgun (WGS) entry which is preliminary data.</text>
</comment>
<dbReference type="EMBL" id="QKWP01000137">
    <property type="protein sequence ID" value="RIB26386.1"/>
    <property type="molecule type" value="Genomic_DNA"/>
</dbReference>
<gene>
    <name evidence="1" type="ORF">C2G38_2030253</name>
</gene>
<reference evidence="1 2" key="1">
    <citation type="submission" date="2018-06" db="EMBL/GenBank/DDBJ databases">
        <title>Comparative genomics reveals the genomic features of Rhizophagus irregularis, R. cerebriforme, R. diaphanum and Gigaspora rosea, and their symbiotic lifestyle signature.</title>
        <authorList>
            <person name="Morin E."/>
            <person name="San Clemente H."/>
            <person name="Chen E.C.H."/>
            <person name="De La Providencia I."/>
            <person name="Hainaut M."/>
            <person name="Kuo A."/>
            <person name="Kohler A."/>
            <person name="Murat C."/>
            <person name="Tang N."/>
            <person name="Roy S."/>
            <person name="Loubradou J."/>
            <person name="Henrissat B."/>
            <person name="Grigoriev I.V."/>
            <person name="Corradi N."/>
            <person name="Roux C."/>
            <person name="Martin F.M."/>
        </authorList>
    </citation>
    <scope>NUCLEOTIDE SEQUENCE [LARGE SCALE GENOMIC DNA]</scope>
    <source>
        <strain evidence="1 2">DAOM 194757</strain>
    </source>
</reference>
<organism evidence="1 2">
    <name type="scientific">Gigaspora rosea</name>
    <dbReference type="NCBI Taxonomy" id="44941"/>
    <lineage>
        <taxon>Eukaryota</taxon>
        <taxon>Fungi</taxon>
        <taxon>Fungi incertae sedis</taxon>
        <taxon>Mucoromycota</taxon>
        <taxon>Glomeromycotina</taxon>
        <taxon>Glomeromycetes</taxon>
        <taxon>Diversisporales</taxon>
        <taxon>Gigasporaceae</taxon>
        <taxon>Gigaspora</taxon>
    </lineage>
</organism>